<dbReference type="AlphaFoldDB" id="A0A1Y2KVU5"/>
<dbReference type="Proteomes" id="UP000193391">
    <property type="component" value="Unassembled WGS sequence"/>
</dbReference>
<protein>
    <submittedName>
        <fullName evidence="2">Uncharacterized protein</fullName>
    </submittedName>
</protein>
<name>A0A1Y2KVU5_9PROT</name>
<comment type="caution">
    <text evidence="2">The sequence shown here is derived from an EMBL/GenBank/DDBJ whole genome shotgun (WGS) entry which is preliminary data.</text>
</comment>
<evidence type="ECO:0000313" key="2">
    <source>
        <dbReference type="EMBL" id="OSQ35627.1"/>
    </source>
</evidence>
<dbReference type="OrthoDB" id="7358987at2"/>
<proteinExistence type="predicted"/>
<dbReference type="STRING" id="1293891.TMES_20485"/>
<sequence length="128" mass="13593">MSGSPLRKTYTVMVTRTTGVQMELETATEYAAAIAAAKNALANSNNVEARVVENKYDDTTRREKKQVIKILNQSNLASSAGGARASGSGQTVIPPEVVSRTTRAVVNICLAVTVLILLGGVAFQLINR</sequence>
<reference evidence="2 3" key="1">
    <citation type="submission" date="2014-03" db="EMBL/GenBank/DDBJ databases">
        <title>The draft genome sequence of Thalassospira mesophila JCM 18969.</title>
        <authorList>
            <person name="Lai Q."/>
            <person name="Shao Z."/>
        </authorList>
    </citation>
    <scope>NUCLEOTIDE SEQUENCE [LARGE SCALE GENOMIC DNA]</scope>
    <source>
        <strain evidence="2 3">JCM 18969</strain>
    </source>
</reference>
<gene>
    <name evidence="2" type="ORF">TMES_20485</name>
</gene>
<keyword evidence="1" id="KW-1133">Transmembrane helix</keyword>
<accession>A0A1Y2KVU5</accession>
<keyword evidence="1" id="KW-0472">Membrane</keyword>
<keyword evidence="3" id="KW-1185">Reference proteome</keyword>
<keyword evidence="1" id="KW-0812">Transmembrane</keyword>
<evidence type="ECO:0000313" key="3">
    <source>
        <dbReference type="Proteomes" id="UP000193391"/>
    </source>
</evidence>
<feature type="transmembrane region" description="Helical" evidence="1">
    <location>
        <begin position="104"/>
        <end position="126"/>
    </location>
</feature>
<dbReference type="EMBL" id="JFKA01000016">
    <property type="protein sequence ID" value="OSQ35627.1"/>
    <property type="molecule type" value="Genomic_DNA"/>
</dbReference>
<evidence type="ECO:0000256" key="1">
    <source>
        <dbReference type="SAM" id="Phobius"/>
    </source>
</evidence>
<organism evidence="2 3">
    <name type="scientific">Thalassospira mesophila</name>
    <dbReference type="NCBI Taxonomy" id="1293891"/>
    <lineage>
        <taxon>Bacteria</taxon>
        <taxon>Pseudomonadati</taxon>
        <taxon>Pseudomonadota</taxon>
        <taxon>Alphaproteobacteria</taxon>
        <taxon>Rhodospirillales</taxon>
        <taxon>Thalassospiraceae</taxon>
        <taxon>Thalassospira</taxon>
    </lineage>
</organism>